<evidence type="ECO:0000313" key="1">
    <source>
        <dbReference type="EMBL" id="ACS80173.1"/>
    </source>
</evidence>
<organism evidence="1 2">
    <name type="scientific">Maridesulfovibrio salexigens (strain ATCC 14822 / DSM 2638 / NCIMB 8403 / VKM B-1763)</name>
    <name type="common">Desulfovibrio salexigens</name>
    <dbReference type="NCBI Taxonomy" id="526222"/>
    <lineage>
        <taxon>Bacteria</taxon>
        <taxon>Pseudomonadati</taxon>
        <taxon>Thermodesulfobacteriota</taxon>
        <taxon>Desulfovibrionia</taxon>
        <taxon>Desulfovibrionales</taxon>
        <taxon>Desulfovibrionaceae</taxon>
        <taxon>Maridesulfovibrio</taxon>
    </lineage>
</organism>
<keyword evidence="2" id="KW-1185">Reference proteome</keyword>
<dbReference type="Proteomes" id="UP000002601">
    <property type="component" value="Chromosome"/>
</dbReference>
<evidence type="ECO:0000313" key="2">
    <source>
        <dbReference type="Proteomes" id="UP000002601"/>
    </source>
</evidence>
<dbReference type="eggNOG" id="COG3499">
    <property type="taxonomic scope" value="Bacteria"/>
</dbReference>
<gene>
    <name evidence="1" type="ordered locus">Desal_2113</name>
</gene>
<protein>
    <submittedName>
        <fullName evidence="1">p2 GpU family protein</fullName>
    </submittedName>
</protein>
<dbReference type="HOGENOM" id="CLU_102468_1_1_7"/>
<name>C6BVX0_MARSD</name>
<dbReference type="Pfam" id="PF06995">
    <property type="entry name" value="Phage_P2_GpU"/>
    <property type="match status" value="1"/>
</dbReference>
<dbReference type="KEGG" id="dsa:Desal_2113"/>
<dbReference type="RefSeq" id="WP_015851989.1">
    <property type="nucleotide sequence ID" value="NC_012881.1"/>
</dbReference>
<dbReference type="PIRSF" id="PIRSF029208">
    <property type="entry name" value="Phage_tail_GPU"/>
    <property type="match status" value="1"/>
</dbReference>
<dbReference type="OrthoDB" id="1550902at2"/>
<proteinExistence type="predicted"/>
<reference evidence="1 2" key="1">
    <citation type="submission" date="2009-06" db="EMBL/GenBank/DDBJ databases">
        <title>Complete sequence of Desulfovibrio salexigens DSM 2638.</title>
        <authorList>
            <consortium name="US DOE Joint Genome Institute"/>
            <person name="Lucas S."/>
            <person name="Copeland A."/>
            <person name="Lapidus A."/>
            <person name="Glavina del Rio T."/>
            <person name="Tice H."/>
            <person name="Bruce D."/>
            <person name="Goodwin L."/>
            <person name="Pitluck S."/>
            <person name="Munk A.C."/>
            <person name="Brettin T."/>
            <person name="Detter J.C."/>
            <person name="Han C."/>
            <person name="Tapia R."/>
            <person name="Larimer F."/>
            <person name="Land M."/>
            <person name="Hauser L."/>
            <person name="Kyrpides N."/>
            <person name="Anderson I."/>
            <person name="Wall J.D."/>
            <person name="Arkin A.P."/>
            <person name="Dehal P."/>
            <person name="Chivian D."/>
            <person name="Giles B."/>
            <person name="Hazen T.C."/>
        </authorList>
    </citation>
    <scope>NUCLEOTIDE SEQUENCE [LARGE SCALE GENOMIC DNA]</scope>
    <source>
        <strain evidence="2">ATCC 14822 / DSM 2638 / NCIMB 8403 / VKM B-1763</strain>
    </source>
</reference>
<dbReference type="AlphaFoldDB" id="C6BVX0"/>
<dbReference type="InterPro" id="IPR016912">
    <property type="entry name" value="Phage_P2_GpU"/>
</dbReference>
<sequence>MGMLKLGDFIFSVDTAAYQALQRSTARRWAKIQRIGKRVAHQDLGPGDDAITLPGVIYPTYKGGLTQIDEMRKMMNAGEPLMMVDGQGNVHDKWIILSVTGNDSVFFQDGVAQQQDFSIKIERFEE</sequence>
<dbReference type="InterPro" id="IPR009734">
    <property type="entry name" value="Myoviridae_GpU"/>
</dbReference>
<accession>C6BVX0</accession>
<dbReference type="STRING" id="526222.Desal_2113"/>
<dbReference type="EMBL" id="CP001649">
    <property type="protein sequence ID" value="ACS80173.1"/>
    <property type="molecule type" value="Genomic_DNA"/>
</dbReference>